<name>A0A5Q2N0L4_9FIRM</name>
<evidence type="ECO:0000256" key="2">
    <source>
        <dbReference type="ARBA" id="ARBA00022722"/>
    </source>
</evidence>
<dbReference type="Gene3D" id="3.40.1350.10">
    <property type="match status" value="1"/>
</dbReference>
<reference evidence="6" key="1">
    <citation type="submission" date="2019-11" db="EMBL/GenBank/DDBJ databases">
        <title>Genome sequence of Heliorestis convoluta strain HH, an alkaliphilic and minimalistic phototrophic bacterium from a soda lake in Egypt.</title>
        <authorList>
            <person name="Dewey E.D."/>
            <person name="Stokes L.M."/>
            <person name="Burchell B.M."/>
            <person name="Shaffer K.N."/>
            <person name="Huntington A.M."/>
            <person name="Baker J.M."/>
            <person name="Nadendla S."/>
            <person name="Giglio M.G."/>
            <person name="Touchman J.W."/>
            <person name="Blankenship R.E."/>
            <person name="Madigan M.T."/>
            <person name="Sattley W.M."/>
        </authorList>
    </citation>
    <scope>NUCLEOTIDE SEQUENCE [LARGE SCALE GENOMIC DNA]</scope>
    <source>
        <strain evidence="6">HH</strain>
    </source>
</reference>
<evidence type="ECO:0000313" key="6">
    <source>
        <dbReference type="Proteomes" id="UP000366051"/>
    </source>
</evidence>
<sequence>MKELNIEKRLKKKVKEHGGLAFKLLSPGCAGVPDRLVLFKNSKIAFVEVKAPTKRLRALQQKRKEQLELLGFPVYTVDNYEAIDALIKELVL</sequence>
<dbReference type="RefSeq" id="WP_153724731.1">
    <property type="nucleotide sequence ID" value="NZ_CP045875.1"/>
</dbReference>
<evidence type="ECO:0000313" key="5">
    <source>
        <dbReference type="EMBL" id="QGG47329.1"/>
    </source>
</evidence>
<dbReference type="InterPro" id="IPR011856">
    <property type="entry name" value="tRNA_endonuc-like_dom_sf"/>
</dbReference>
<comment type="cofactor">
    <cofactor evidence="1">
        <name>Mg(2+)</name>
        <dbReference type="ChEBI" id="CHEBI:18420"/>
    </cofactor>
</comment>
<dbReference type="OrthoDB" id="6706702at2"/>
<evidence type="ECO:0000256" key="1">
    <source>
        <dbReference type="ARBA" id="ARBA00001946"/>
    </source>
</evidence>
<keyword evidence="2" id="KW-0540">Nuclease</keyword>
<organism evidence="5 6">
    <name type="scientific">Heliorestis convoluta</name>
    <dbReference type="NCBI Taxonomy" id="356322"/>
    <lineage>
        <taxon>Bacteria</taxon>
        <taxon>Bacillati</taxon>
        <taxon>Bacillota</taxon>
        <taxon>Clostridia</taxon>
        <taxon>Eubacteriales</taxon>
        <taxon>Heliobacteriaceae</taxon>
        <taxon>Heliorestis</taxon>
    </lineage>
</organism>
<feature type="domain" description="VRR-NUC" evidence="4">
    <location>
        <begin position="1"/>
        <end position="81"/>
    </location>
</feature>
<dbReference type="Proteomes" id="UP000366051">
    <property type="component" value="Chromosome"/>
</dbReference>
<proteinExistence type="predicted"/>
<dbReference type="KEGG" id="hcv:FTV88_1182"/>
<dbReference type="Pfam" id="PF08774">
    <property type="entry name" value="VRR_NUC"/>
    <property type="match status" value="1"/>
</dbReference>
<dbReference type="GO" id="GO:0003676">
    <property type="term" value="F:nucleic acid binding"/>
    <property type="evidence" value="ECO:0007669"/>
    <property type="project" value="InterPro"/>
</dbReference>
<dbReference type="SMART" id="SM00990">
    <property type="entry name" value="VRR_NUC"/>
    <property type="match status" value="1"/>
</dbReference>
<dbReference type="InterPro" id="IPR014883">
    <property type="entry name" value="VRR_NUC"/>
</dbReference>
<protein>
    <submittedName>
        <fullName evidence="5">VRR-NUC domain-containing protein</fullName>
    </submittedName>
</protein>
<gene>
    <name evidence="5" type="ORF">FTV88_1182</name>
</gene>
<dbReference type="EMBL" id="CP045875">
    <property type="protein sequence ID" value="QGG47329.1"/>
    <property type="molecule type" value="Genomic_DNA"/>
</dbReference>
<dbReference type="GO" id="GO:0016788">
    <property type="term" value="F:hydrolase activity, acting on ester bonds"/>
    <property type="evidence" value="ECO:0007669"/>
    <property type="project" value="InterPro"/>
</dbReference>
<keyword evidence="6" id="KW-1185">Reference proteome</keyword>
<accession>A0A5Q2N0L4</accession>
<dbReference type="GO" id="GO:0004518">
    <property type="term" value="F:nuclease activity"/>
    <property type="evidence" value="ECO:0007669"/>
    <property type="project" value="UniProtKB-KW"/>
</dbReference>
<dbReference type="AlphaFoldDB" id="A0A5Q2N0L4"/>
<keyword evidence="3" id="KW-0378">Hydrolase</keyword>
<evidence type="ECO:0000259" key="4">
    <source>
        <dbReference type="SMART" id="SM00990"/>
    </source>
</evidence>
<evidence type="ECO:0000256" key="3">
    <source>
        <dbReference type="ARBA" id="ARBA00022801"/>
    </source>
</evidence>